<evidence type="ECO:0000313" key="2">
    <source>
        <dbReference type="Proteomes" id="UP000298030"/>
    </source>
</evidence>
<dbReference type="AlphaFoldDB" id="A0A4Y7SKG9"/>
<sequence length="95" mass="10475">MDLLEGTKGERHRRFALHLRVVCLSPDSLLNLGESPFSSAFLPYDVKLRSEVACRDDLDHSSDPISWFCSTRAPGSTTIVSGTRSASILSTYLIC</sequence>
<evidence type="ECO:0000313" key="1">
    <source>
        <dbReference type="EMBL" id="TEB21739.1"/>
    </source>
</evidence>
<name>A0A4Y7SKG9_COPMI</name>
<gene>
    <name evidence="1" type="ORF">FA13DRAFT_1741683</name>
</gene>
<dbReference type="EMBL" id="QPFP01000104">
    <property type="protein sequence ID" value="TEB21739.1"/>
    <property type="molecule type" value="Genomic_DNA"/>
</dbReference>
<proteinExistence type="predicted"/>
<protein>
    <submittedName>
        <fullName evidence="1">Uncharacterized protein</fullName>
    </submittedName>
</protein>
<keyword evidence="2" id="KW-1185">Reference proteome</keyword>
<comment type="caution">
    <text evidence="1">The sequence shown here is derived from an EMBL/GenBank/DDBJ whole genome shotgun (WGS) entry which is preliminary data.</text>
</comment>
<accession>A0A4Y7SKG9</accession>
<organism evidence="1 2">
    <name type="scientific">Coprinellus micaceus</name>
    <name type="common">Glistening ink-cap mushroom</name>
    <name type="synonym">Coprinus micaceus</name>
    <dbReference type="NCBI Taxonomy" id="71717"/>
    <lineage>
        <taxon>Eukaryota</taxon>
        <taxon>Fungi</taxon>
        <taxon>Dikarya</taxon>
        <taxon>Basidiomycota</taxon>
        <taxon>Agaricomycotina</taxon>
        <taxon>Agaricomycetes</taxon>
        <taxon>Agaricomycetidae</taxon>
        <taxon>Agaricales</taxon>
        <taxon>Agaricineae</taxon>
        <taxon>Psathyrellaceae</taxon>
        <taxon>Coprinellus</taxon>
    </lineage>
</organism>
<reference evidence="1 2" key="1">
    <citation type="journal article" date="2019" name="Nat. Ecol. Evol.">
        <title>Megaphylogeny resolves global patterns of mushroom evolution.</title>
        <authorList>
            <person name="Varga T."/>
            <person name="Krizsan K."/>
            <person name="Foldi C."/>
            <person name="Dima B."/>
            <person name="Sanchez-Garcia M."/>
            <person name="Sanchez-Ramirez S."/>
            <person name="Szollosi G.J."/>
            <person name="Szarkandi J.G."/>
            <person name="Papp V."/>
            <person name="Albert L."/>
            <person name="Andreopoulos W."/>
            <person name="Angelini C."/>
            <person name="Antonin V."/>
            <person name="Barry K.W."/>
            <person name="Bougher N.L."/>
            <person name="Buchanan P."/>
            <person name="Buyck B."/>
            <person name="Bense V."/>
            <person name="Catcheside P."/>
            <person name="Chovatia M."/>
            <person name="Cooper J."/>
            <person name="Damon W."/>
            <person name="Desjardin D."/>
            <person name="Finy P."/>
            <person name="Geml J."/>
            <person name="Haridas S."/>
            <person name="Hughes K."/>
            <person name="Justo A."/>
            <person name="Karasinski D."/>
            <person name="Kautmanova I."/>
            <person name="Kiss B."/>
            <person name="Kocsube S."/>
            <person name="Kotiranta H."/>
            <person name="LaButti K.M."/>
            <person name="Lechner B.E."/>
            <person name="Liimatainen K."/>
            <person name="Lipzen A."/>
            <person name="Lukacs Z."/>
            <person name="Mihaltcheva S."/>
            <person name="Morgado L.N."/>
            <person name="Niskanen T."/>
            <person name="Noordeloos M.E."/>
            <person name="Ohm R.A."/>
            <person name="Ortiz-Santana B."/>
            <person name="Ovrebo C."/>
            <person name="Racz N."/>
            <person name="Riley R."/>
            <person name="Savchenko A."/>
            <person name="Shiryaev A."/>
            <person name="Soop K."/>
            <person name="Spirin V."/>
            <person name="Szebenyi C."/>
            <person name="Tomsovsky M."/>
            <person name="Tulloss R.E."/>
            <person name="Uehling J."/>
            <person name="Grigoriev I.V."/>
            <person name="Vagvolgyi C."/>
            <person name="Papp T."/>
            <person name="Martin F.M."/>
            <person name="Miettinen O."/>
            <person name="Hibbett D.S."/>
            <person name="Nagy L.G."/>
        </authorList>
    </citation>
    <scope>NUCLEOTIDE SEQUENCE [LARGE SCALE GENOMIC DNA]</scope>
    <source>
        <strain evidence="1 2">FP101781</strain>
    </source>
</reference>
<dbReference type="Proteomes" id="UP000298030">
    <property type="component" value="Unassembled WGS sequence"/>
</dbReference>